<sequence>MLQRLAGADGKVDPERFAQMRERMCSGDGQPAARQASGGGGFRGFGRRGGGDGGGRWFFNLNYQFDLANTVLIAPGVPVLDLLDGDAVAGGGQSAHTVNLRSGLFYKGFGLITFWNYASATRLDGSGLPGSTDLHFSDLLTINFRAFADLGAQEKLVAAVPFLEKTRIGIGMDNVFDARQRVTDSNGTVPLRYQPLLVDPVGRRFEVEFRKLF</sequence>
<organism evidence="2 3">
    <name type="scientific">Aurantiacibacter xanthus</name>
    <dbReference type="NCBI Taxonomy" id="1784712"/>
    <lineage>
        <taxon>Bacteria</taxon>
        <taxon>Pseudomonadati</taxon>
        <taxon>Pseudomonadota</taxon>
        <taxon>Alphaproteobacteria</taxon>
        <taxon>Sphingomonadales</taxon>
        <taxon>Erythrobacteraceae</taxon>
        <taxon>Aurantiacibacter</taxon>
    </lineage>
</organism>
<name>A0A3A1PDY9_9SPHN</name>
<evidence type="ECO:0000256" key="1">
    <source>
        <dbReference type="SAM" id="MobiDB-lite"/>
    </source>
</evidence>
<dbReference type="AlphaFoldDB" id="A0A3A1PDY9"/>
<gene>
    <name evidence="2" type="ORF">D2V17_03655</name>
</gene>
<dbReference type="Proteomes" id="UP000265366">
    <property type="component" value="Unassembled WGS sequence"/>
</dbReference>
<reference evidence="2 3" key="1">
    <citation type="submission" date="2018-08" db="EMBL/GenBank/DDBJ databases">
        <title>Erythrobacter zhengii sp.nov., a bacterium isolated from deep-sea sediment.</title>
        <authorList>
            <person name="Fang C."/>
            <person name="Wu Y.-H."/>
            <person name="Sun C."/>
            <person name="Wang H."/>
            <person name="Cheng H."/>
            <person name="Meng F.-X."/>
            <person name="Wang C.-S."/>
            <person name="Xu X.-W."/>
        </authorList>
    </citation>
    <scope>NUCLEOTIDE SEQUENCE [LARGE SCALE GENOMIC DNA]</scope>
    <source>
        <strain evidence="2 3">CCTCC AB 2015396</strain>
    </source>
</reference>
<dbReference type="SUPFAM" id="SSF56935">
    <property type="entry name" value="Porins"/>
    <property type="match status" value="1"/>
</dbReference>
<evidence type="ECO:0000313" key="3">
    <source>
        <dbReference type="Proteomes" id="UP000265366"/>
    </source>
</evidence>
<dbReference type="EMBL" id="QXFM01000027">
    <property type="protein sequence ID" value="RIV91154.1"/>
    <property type="molecule type" value="Genomic_DNA"/>
</dbReference>
<keyword evidence="3" id="KW-1185">Reference proteome</keyword>
<keyword evidence="2" id="KW-0675">Receptor</keyword>
<comment type="caution">
    <text evidence="2">The sequence shown here is derived from an EMBL/GenBank/DDBJ whole genome shotgun (WGS) entry which is preliminary data.</text>
</comment>
<protein>
    <submittedName>
        <fullName evidence="2">TonB-dependent receptor</fullName>
    </submittedName>
</protein>
<accession>A0A3A1PDY9</accession>
<feature type="region of interest" description="Disordered" evidence="1">
    <location>
        <begin position="25"/>
        <end position="45"/>
    </location>
</feature>
<proteinExistence type="predicted"/>
<evidence type="ECO:0000313" key="2">
    <source>
        <dbReference type="EMBL" id="RIV91154.1"/>
    </source>
</evidence>